<keyword evidence="5" id="KW-0571">Peptide transport</keyword>
<evidence type="ECO:0000256" key="9">
    <source>
        <dbReference type="SAM" id="MobiDB-lite"/>
    </source>
</evidence>
<keyword evidence="12" id="KW-1185">Reference proteome</keyword>
<feature type="transmembrane region" description="Helical" evidence="10">
    <location>
        <begin position="711"/>
        <end position="732"/>
    </location>
</feature>
<evidence type="ECO:0000256" key="2">
    <source>
        <dbReference type="ARBA" id="ARBA00008807"/>
    </source>
</evidence>
<keyword evidence="3" id="KW-0813">Transport</keyword>
<feature type="transmembrane region" description="Helical" evidence="10">
    <location>
        <begin position="789"/>
        <end position="811"/>
    </location>
</feature>
<dbReference type="GO" id="GO:0035673">
    <property type="term" value="F:oligopeptide transmembrane transporter activity"/>
    <property type="evidence" value="ECO:0007669"/>
    <property type="project" value="InterPro"/>
</dbReference>
<dbReference type="RefSeq" id="XP_030991507.1">
    <property type="nucleotide sequence ID" value="XM_031143904.1"/>
</dbReference>
<reference evidence="11 12" key="1">
    <citation type="submission" date="2019-06" db="EMBL/GenBank/DDBJ databases">
        <title>Draft genome sequence of the filamentous fungus Phialemoniopsis curvata isolated from diesel fuel.</title>
        <authorList>
            <person name="Varaljay V.A."/>
            <person name="Lyon W.J."/>
            <person name="Crouch A.L."/>
            <person name="Drake C.E."/>
            <person name="Hollomon J.M."/>
            <person name="Nadeau L.J."/>
            <person name="Nunn H.S."/>
            <person name="Stevenson B.S."/>
            <person name="Bojanowski C.L."/>
            <person name="Crookes-Goodson W.J."/>
        </authorList>
    </citation>
    <scope>NUCLEOTIDE SEQUENCE [LARGE SCALE GENOMIC DNA]</scope>
    <source>
        <strain evidence="11 12">D216</strain>
    </source>
</reference>
<feature type="transmembrane region" description="Helical" evidence="10">
    <location>
        <begin position="267"/>
        <end position="290"/>
    </location>
</feature>
<sequence length="853" mass="95495">MANDGPDQDLKEDAEASGREVVSGTAATSRLSSSSDRHLDPVDELKNRLSMWGESRNYKPDEDDEEGSEHELLLDPNMPEEYNIRLDNLDIHRAASNSFDDEDAAKRTDEHDTEDSPYPEVRAAVKNYDEDLPCNTVRAWVIGLTLVTAGASMNTIFSLRQPSISVGPLVAQIVAWPMGHGWAKVMPSKEFTTFGISWSLNPGPFNVKEHAIIVVMASVSFSVAYATDIVLAQLVFYKQNFGMIFQLLLTISSQSLGYGIAGIMRKFLVYPAAMIWPGNLVAVTLMNAMYERPPPNDPTILGGSMPRYRWFAIITLCSFLYYFIPGFFAQFLSVFAVATWIAPKNPVVNQLFGGLTGLSILPITFDWTQIAGFVGSPLIPPWHAIANISIGVVTFFVIGASILHYSGAWYAQFLPMSDSSTYDNTGAKYNVSRILTTDFTLDEEAYRNYSPLFLSTTFAMSYGLSFAAITSLVVYTWLHHSKTIWRQYRNSTKEKPDIHMKLMRKYKEAPTWWYMSLFGVMLALGFITILAYPTNLTWWAFLLAVVISFGFALPIGIIEAVTNNQIGLNVLTEFVYGYIQPGRPLALMIFKTFGYITMSQALRFVADLKFGHYMKIPPRTMFLAQVVATTFSCFIQIAVLNFALNNIDGVCETTQPEHFTCPGGRVFFSGKSLTRWKIYESFMLMLSLTATASVIWGLIGPARMFSPGQIYSALFFFFALGAVVPVIFYFAARKWPKSPFKFLMAPLIFGGAGLIPPASPLNYLSWGIVGFVFQYWIRKRHFGWWSRLNFLTSSGLDLGLALSTLVIFFAFTLNEINPPSWWGNDVVTSTMDFQDTAIRTVLPAGQSFGPETW</sequence>
<evidence type="ECO:0000256" key="6">
    <source>
        <dbReference type="ARBA" id="ARBA00022927"/>
    </source>
</evidence>
<feature type="transmembrane region" description="Helical" evidence="10">
    <location>
        <begin position="678"/>
        <end position="699"/>
    </location>
</feature>
<name>A0A507ASX3_9PEZI</name>
<feature type="transmembrane region" description="Helical" evidence="10">
    <location>
        <begin position="385"/>
        <end position="406"/>
    </location>
</feature>
<dbReference type="InterPro" id="IPR004648">
    <property type="entry name" value="Oligpept_transpt"/>
</dbReference>
<gene>
    <name evidence="11" type="ORF">E0L32_008987</name>
</gene>
<evidence type="ECO:0000256" key="10">
    <source>
        <dbReference type="SAM" id="Phobius"/>
    </source>
</evidence>
<feature type="transmembrane region" description="Helical" evidence="10">
    <location>
        <begin position="452"/>
        <end position="478"/>
    </location>
</feature>
<feature type="transmembrane region" description="Helical" evidence="10">
    <location>
        <begin position="347"/>
        <end position="365"/>
    </location>
</feature>
<keyword evidence="6" id="KW-0653">Protein transport</keyword>
<feature type="transmembrane region" description="Helical" evidence="10">
    <location>
        <begin position="310"/>
        <end position="341"/>
    </location>
</feature>
<feature type="compositionally biased region" description="Basic and acidic residues" evidence="9">
    <location>
        <begin position="8"/>
        <end position="18"/>
    </location>
</feature>
<comment type="subcellular location">
    <subcellularLocation>
        <location evidence="1">Membrane</location>
        <topology evidence="1">Multi-pass membrane protein</topology>
    </subcellularLocation>
</comment>
<evidence type="ECO:0000313" key="11">
    <source>
        <dbReference type="EMBL" id="TPX09796.1"/>
    </source>
</evidence>
<keyword evidence="8 10" id="KW-0472">Membrane</keyword>
<protein>
    <submittedName>
        <fullName evidence="11">Uncharacterized protein</fullName>
    </submittedName>
</protein>
<feature type="transmembrane region" description="Helical" evidence="10">
    <location>
        <begin position="739"/>
        <end position="755"/>
    </location>
</feature>
<evidence type="ECO:0000256" key="8">
    <source>
        <dbReference type="ARBA" id="ARBA00023136"/>
    </source>
</evidence>
<feature type="transmembrane region" description="Helical" evidence="10">
    <location>
        <begin position="538"/>
        <end position="561"/>
    </location>
</feature>
<dbReference type="GeneID" id="41976434"/>
<feature type="compositionally biased region" description="Basic and acidic residues" evidence="9">
    <location>
        <begin position="35"/>
        <end position="47"/>
    </location>
</feature>
<organism evidence="11 12">
    <name type="scientific">Thyridium curvatum</name>
    <dbReference type="NCBI Taxonomy" id="1093900"/>
    <lineage>
        <taxon>Eukaryota</taxon>
        <taxon>Fungi</taxon>
        <taxon>Dikarya</taxon>
        <taxon>Ascomycota</taxon>
        <taxon>Pezizomycotina</taxon>
        <taxon>Sordariomycetes</taxon>
        <taxon>Sordariomycetidae</taxon>
        <taxon>Thyridiales</taxon>
        <taxon>Thyridiaceae</taxon>
        <taxon>Thyridium</taxon>
    </lineage>
</organism>
<proteinExistence type="inferred from homology"/>
<evidence type="ECO:0000256" key="7">
    <source>
        <dbReference type="ARBA" id="ARBA00022989"/>
    </source>
</evidence>
<dbReference type="Pfam" id="PF03169">
    <property type="entry name" value="OPT"/>
    <property type="match status" value="1"/>
</dbReference>
<feature type="transmembrane region" description="Helical" evidence="10">
    <location>
        <begin position="511"/>
        <end position="532"/>
    </location>
</feature>
<dbReference type="InParanoid" id="A0A507ASX3"/>
<dbReference type="GO" id="GO:0015031">
    <property type="term" value="P:protein transport"/>
    <property type="evidence" value="ECO:0007669"/>
    <property type="project" value="UniProtKB-KW"/>
</dbReference>
<feature type="transmembrane region" description="Helical" evidence="10">
    <location>
        <begin position="211"/>
        <end position="236"/>
    </location>
</feature>
<feature type="transmembrane region" description="Helical" evidence="10">
    <location>
        <begin position="622"/>
        <end position="644"/>
    </location>
</feature>
<evidence type="ECO:0000256" key="3">
    <source>
        <dbReference type="ARBA" id="ARBA00022448"/>
    </source>
</evidence>
<feature type="transmembrane region" description="Helical" evidence="10">
    <location>
        <begin position="582"/>
        <end position="602"/>
    </location>
</feature>
<dbReference type="Proteomes" id="UP000319257">
    <property type="component" value="Unassembled WGS sequence"/>
</dbReference>
<evidence type="ECO:0000256" key="1">
    <source>
        <dbReference type="ARBA" id="ARBA00004141"/>
    </source>
</evidence>
<dbReference type="GO" id="GO:0016020">
    <property type="term" value="C:membrane"/>
    <property type="evidence" value="ECO:0007669"/>
    <property type="project" value="UniProtKB-SubCell"/>
</dbReference>
<keyword evidence="4 10" id="KW-0812">Transmembrane</keyword>
<evidence type="ECO:0000256" key="5">
    <source>
        <dbReference type="ARBA" id="ARBA00022856"/>
    </source>
</evidence>
<keyword evidence="7 10" id="KW-1133">Transmembrane helix</keyword>
<feature type="transmembrane region" description="Helical" evidence="10">
    <location>
        <begin position="761"/>
        <end position="777"/>
    </location>
</feature>
<dbReference type="PANTHER" id="PTHR22601">
    <property type="entry name" value="ISP4 LIKE PROTEIN"/>
    <property type="match status" value="1"/>
</dbReference>
<accession>A0A507ASX3</accession>
<dbReference type="NCBIfam" id="TIGR00728">
    <property type="entry name" value="OPT_sfam"/>
    <property type="match status" value="1"/>
</dbReference>
<dbReference type="EMBL" id="SKBQ01000062">
    <property type="protein sequence ID" value="TPX09796.1"/>
    <property type="molecule type" value="Genomic_DNA"/>
</dbReference>
<feature type="region of interest" description="Disordered" evidence="9">
    <location>
        <begin position="1"/>
        <end position="78"/>
    </location>
</feature>
<feature type="transmembrane region" description="Helical" evidence="10">
    <location>
        <begin position="243"/>
        <end position="261"/>
    </location>
</feature>
<feature type="compositionally biased region" description="Low complexity" evidence="9">
    <location>
        <begin position="23"/>
        <end position="34"/>
    </location>
</feature>
<comment type="caution">
    <text evidence="11">The sequence shown here is derived from an EMBL/GenBank/DDBJ whole genome shotgun (WGS) entry which is preliminary data.</text>
</comment>
<dbReference type="NCBIfam" id="TIGR00727">
    <property type="entry name" value="ISP4_OPT"/>
    <property type="match status" value="1"/>
</dbReference>
<evidence type="ECO:0000313" key="12">
    <source>
        <dbReference type="Proteomes" id="UP000319257"/>
    </source>
</evidence>
<dbReference type="AlphaFoldDB" id="A0A507ASX3"/>
<comment type="similarity">
    <text evidence="2">Belongs to the oligopeptide OPT transporter family.</text>
</comment>
<evidence type="ECO:0000256" key="4">
    <source>
        <dbReference type="ARBA" id="ARBA00022692"/>
    </source>
</evidence>
<dbReference type="InterPro" id="IPR004813">
    <property type="entry name" value="OPT"/>
</dbReference>
<dbReference type="FunCoup" id="A0A507ASX3">
    <property type="interactions" value="90"/>
</dbReference>
<dbReference type="OrthoDB" id="9986677at2759"/>